<sequence>MPGKSTPLPFEKLSSTRWLVRGKVMNNILANWYELKAYFELSDDPKRYETRYKARLIKEMMQDHKNYLYFQFAVPIVQEFETVNSLFQHTNIDPTILDTELYTHYESLHGRLYHPDGTPKGVRWCRFWVQIYAGSSKVCNSTLGNQQIFRDVEDLKRRCKDVLEEALSQLKLRMPASRNTFQNLAKLSSTVILNQATRPKFYELPFLHVIPNQLLSKTEEQYRKIVFVNWTEQTAFLKHGLVLETEVLG</sequence>
<keyword evidence="2" id="KW-1185">Reference proteome</keyword>
<reference evidence="1 2" key="1">
    <citation type="journal article" date="2021" name="Elife">
        <title>Chloroplast acquisition without the gene transfer in kleptoplastic sea slugs, Plakobranchus ocellatus.</title>
        <authorList>
            <person name="Maeda T."/>
            <person name="Takahashi S."/>
            <person name="Yoshida T."/>
            <person name="Shimamura S."/>
            <person name="Takaki Y."/>
            <person name="Nagai Y."/>
            <person name="Toyoda A."/>
            <person name="Suzuki Y."/>
            <person name="Arimoto A."/>
            <person name="Ishii H."/>
            <person name="Satoh N."/>
            <person name="Nishiyama T."/>
            <person name="Hasebe M."/>
            <person name="Maruyama T."/>
            <person name="Minagawa J."/>
            <person name="Obokata J."/>
            <person name="Shigenobu S."/>
        </authorList>
    </citation>
    <scope>NUCLEOTIDE SEQUENCE [LARGE SCALE GENOMIC DNA]</scope>
</reference>
<protein>
    <submittedName>
        <fullName evidence="1">Zinc finger mym-type protein 1</fullName>
    </submittedName>
</protein>
<gene>
    <name evidence="1" type="ORF">PoB_003923600</name>
</gene>
<evidence type="ECO:0000313" key="1">
    <source>
        <dbReference type="EMBL" id="GFO12731.1"/>
    </source>
</evidence>
<dbReference type="AlphaFoldDB" id="A0AAV4ANJ8"/>
<proteinExistence type="predicted"/>
<evidence type="ECO:0000313" key="2">
    <source>
        <dbReference type="Proteomes" id="UP000735302"/>
    </source>
</evidence>
<name>A0AAV4ANJ8_9GAST</name>
<dbReference type="EMBL" id="BLXT01004456">
    <property type="protein sequence ID" value="GFO12731.1"/>
    <property type="molecule type" value="Genomic_DNA"/>
</dbReference>
<dbReference type="Proteomes" id="UP000735302">
    <property type="component" value="Unassembled WGS sequence"/>
</dbReference>
<comment type="caution">
    <text evidence="1">The sequence shown here is derived from an EMBL/GenBank/DDBJ whole genome shotgun (WGS) entry which is preliminary data.</text>
</comment>
<organism evidence="1 2">
    <name type="scientific">Plakobranchus ocellatus</name>
    <dbReference type="NCBI Taxonomy" id="259542"/>
    <lineage>
        <taxon>Eukaryota</taxon>
        <taxon>Metazoa</taxon>
        <taxon>Spiralia</taxon>
        <taxon>Lophotrochozoa</taxon>
        <taxon>Mollusca</taxon>
        <taxon>Gastropoda</taxon>
        <taxon>Heterobranchia</taxon>
        <taxon>Euthyneura</taxon>
        <taxon>Panpulmonata</taxon>
        <taxon>Sacoglossa</taxon>
        <taxon>Placobranchoidea</taxon>
        <taxon>Plakobranchidae</taxon>
        <taxon>Plakobranchus</taxon>
    </lineage>
</organism>
<accession>A0AAV4ANJ8</accession>